<gene>
    <name evidence="4" type="ORF">BCR39DRAFT_547490</name>
</gene>
<dbReference type="InterPro" id="IPR002213">
    <property type="entry name" value="UDP_glucos_trans"/>
</dbReference>
<comment type="similarity">
    <text evidence="1 3">Belongs to the UDP-glycosyltransferase family.</text>
</comment>
<proteinExistence type="inferred from homology"/>
<comment type="caution">
    <text evidence="4">The sequence shown here is derived from an EMBL/GenBank/DDBJ whole genome shotgun (WGS) entry which is preliminary data.</text>
</comment>
<dbReference type="EMBL" id="MCFC01000070">
    <property type="protein sequence ID" value="ORY24189.1"/>
    <property type="molecule type" value="Genomic_DNA"/>
</dbReference>
<evidence type="ECO:0000313" key="5">
    <source>
        <dbReference type="Proteomes" id="UP000193986"/>
    </source>
</evidence>
<dbReference type="AlphaFoldDB" id="A0A1Y2ANQ0"/>
<keyword evidence="3" id="KW-0328">Glycosyltransferase</keyword>
<dbReference type="InParanoid" id="A0A1Y2ANQ0"/>
<dbReference type="PANTHER" id="PTHR48047:SF8">
    <property type="entry name" value="FLAVONOL 3-O-GLUCOSYLTRANSFERASE UGT89B1"/>
    <property type="match status" value="1"/>
</dbReference>
<sequence length="524" mass="57442">MSDQTHYLVVTYPSWAHTRSLIGLSSALQQLNPNLHLTILIASSRASAAALEFAQYPAIVNPSRRRIVHYGEQRQVKDGMWNPRGGFRVQCLTELEPLLQHIVDLDPLIDSLSGEEIVVPKIPLTAIISDLTLGAYARQVQKSTAEKYPDNPSIRVLGFGPYSEGSLAFLLLNVQGYGNFIQRCLAVVAQSGDQLAKEKLADELISSNGDLVQIPGLWPFYVYESNPVPKESAALRVDTLAAIFKVIPAWIDGLIVGWPSIFTKELHEPMAKQFGAFYSIGFQLPEASTDEWSVEDSQGACKAYLDAAQDDKSVIYVSFGSAVYAPTHQQLVVLLDVLEALEARYIMAEGNAPEETKEIMRARIGKGRDKGLLAAWAPQRAILSHRATALFLTHGGSNSAMEGILFQVPMIMWPATFDQPYISNELDKLGVAIELIQMRGGPSIGKPLARNGAMVHGTDEALDQELTSLFSEVKGVKGRTEEGGRVAVLRKRLTVVGEEVRVDREQGEAASQVRQLAFMGVSKD</sequence>
<evidence type="ECO:0000313" key="4">
    <source>
        <dbReference type="EMBL" id="ORY24189.1"/>
    </source>
</evidence>
<dbReference type="PROSITE" id="PS00375">
    <property type="entry name" value="UDPGT"/>
    <property type="match status" value="1"/>
</dbReference>
<dbReference type="OrthoDB" id="5835829at2759"/>
<dbReference type="STRING" id="71784.A0A1Y2ANQ0"/>
<evidence type="ECO:0000256" key="2">
    <source>
        <dbReference type="ARBA" id="ARBA00022679"/>
    </source>
</evidence>
<organism evidence="4 5">
    <name type="scientific">Naematelia encephala</name>
    <dbReference type="NCBI Taxonomy" id="71784"/>
    <lineage>
        <taxon>Eukaryota</taxon>
        <taxon>Fungi</taxon>
        <taxon>Dikarya</taxon>
        <taxon>Basidiomycota</taxon>
        <taxon>Agaricomycotina</taxon>
        <taxon>Tremellomycetes</taxon>
        <taxon>Tremellales</taxon>
        <taxon>Naemateliaceae</taxon>
        <taxon>Naematelia</taxon>
    </lineage>
</organism>
<dbReference type="SUPFAM" id="SSF53756">
    <property type="entry name" value="UDP-Glycosyltransferase/glycogen phosphorylase"/>
    <property type="match status" value="1"/>
</dbReference>
<dbReference type="CDD" id="cd03784">
    <property type="entry name" value="GT1_Gtf-like"/>
    <property type="match status" value="1"/>
</dbReference>
<dbReference type="Pfam" id="PF00201">
    <property type="entry name" value="UDPGT"/>
    <property type="match status" value="1"/>
</dbReference>
<protein>
    <submittedName>
        <fullName evidence="4">Uncharacterized protein</fullName>
    </submittedName>
</protein>
<dbReference type="InterPro" id="IPR035595">
    <property type="entry name" value="UDP_glycos_trans_CS"/>
</dbReference>
<accession>A0A1Y2ANQ0</accession>
<keyword evidence="2 3" id="KW-0808">Transferase</keyword>
<reference evidence="4 5" key="1">
    <citation type="submission" date="2016-07" db="EMBL/GenBank/DDBJ databases">
        <title>Pervasive Adenine N6-methylation of Active Genes in Fungi.</title>
        <authorList>
            <consortium name="DOE Joint Genome Institute"/>
            <person name="Mondo S.J."/>
            <person name="Dannebaum R.O."/>
            <person name="Kuo R.C."/>
            <person name="Labutti K."/>
            <person name="Haridas S."/>
            <person name="Kuo A."/>
            <person name="Salamov A."/>
            <person name="Ahrendt S.R."/>
            <person name="Lipzen A."/>
            <person name="Sullivan W."/>
            <person name="Andreopoulos W.B."/>
            <person name="Clum A."/>
            <person name="Lindquist E."/>
            <person name="Daum C."/>
            <person name="Ramamoorthy G.K."/>
            <person name="Gryganskyi A."/>
            <person name="Culley D."/>
            <person name="Magnuson J.K."/>
            <person name="James T.Y."/>
            <person name="O'Malley M.A."/>
            <person name="Stajich J.E."/>
            <person name="Spatafora J.W."/>
            <person name="Visel A."/>
            <person name="Grigoriev I.V."/>
        </authorList>
    </citation>
    <scope>NUCLEOTIDE SEQUENCE [LARGE SCALE GENOMIC DNA]</scope>
    <source>
        <strain evidence="4 5">68-887.2</strain>
    </source>
</reference>
<evidence type="ECO:0000256" key="3">
    <source>
        <dbReference type="RuleBase" id="RU003718"/>
    </source>
</evidence>
<dbReference type="PANTHER" id="PTHR48047">
    <property type="entry name" value="GLYCOSYLTRANSFERASE"/>
    <property type="match status" value="1"/>
</dbReference>
<dbReference type="GO" id="GO:0035251">
    <property type="term" value="F:UDP-glucosyltransferase activity"/>
    <property type="evidence" value="ECO:0007669"/>
    <property type="project" value="TreeGrafter"/>
</dbReference>
<dbReference type="Proteomes" id="UP000193986">
    <property type="component" value="Unassembled WGS sequence"/>
</dbReference>
<keyword evidence="5" id="KW-1185">Reference proteome</keyword>
<dbReference type="Gene3D" id="3.40.50.2000">
    <property type="entry name" value="Glycogen Phosphorylase B"/>
    <property type="match status" value="1"/>
</dbReference>
<evidence type="ECO:0000256" key="1">
    <source>
        <dbReference type="ARBA" id="ARBA00009995"/>
    </source>
</evidence>
<name>A0A1Y2ANQ0_9TREE</name>